<keyword evidence="10" id="KW-0482">Metalloprotease</keyword>
<dbReference type="CDD" id="cd06160">
    <property type="entry name" value="S2P-M50_like_2"/>
    <property type="match status" value="1"/>
</dbReference>
<comment type="similarity">
    <text evidence="3">Belongs to the peptidase M50B family.</text>
</comment>
<feature type="transmembrane region" description="Helical" evidence="13">
    <location>
        <begin position="230"/>
        <end position="251"/>
    </location>
</feature>
<dbReference type="PANTHER" id="PTHR39188:SF3">
    <property type="entry name" value="STAGE IV SPORULATION PROTEIN FB"/>
    <property type="match status" value="1"/>
</dbReference>
<dbReference type="InterPro" id="IPR008915">
    <property type="entry name" value="Peptidase_M50"/>
</dbReference>
<evidence type="ECO:0000256" key="12">
    <source>
        <dbReference type="SAM" id="MobiDB-lite"/>
    </source>
</evidence>
<feature type="region of interest" description="Disordered" evidence="12">
    <location>
        <begin position="1"/>
        <end position="23"/>
    </location>
</feature>
<feature type="transmembrane region" description="Helical" evidence="13">
    <location>
        <begin position="323"/>
        <end position="351"/>
    </location>
</feature>
<dbReference type="PANTHER" id="PTHR39188">
    <property type="entry name" value="MEMBRANE-ASSOCIATED ZINC METALLOPROTEASE M50B"/>
    <property type="match status" value="1"/>
</dbReference>
<gene>
    <name evidence="15" type="ORF">KTA_07390</name>
</gene>
<comment type="subcellular location">
    <subcellularLocation>
        <location evidence="2">Membrane</location>
        <topology evidence="2">Multi-pass membrane protein</topology>
    </subcellularLocation>
</comment>
<feature type="transmembrane region" description="Helical" evidence="13">
    <location>
        <begin position="203"/>
        <end position="224"/>
    </location>
</feature>
<keyword evidence="9 13" id="KW-1133">Transmembrane helix</keyword>
<dbReference type="GO" id="GO:0006508">
    <property type="term" value="P:proteolysis"/>
    <property type="evidence" value="ECO:0007669"/>
    <property type="project" value="UniProtKB-KW"/>
</dbReference>
<evidence type="ECO:0000256" key="10">
    <source>
        <dbReference type="ARBA" id="ARBA00023049"/>
    </source>
</evidence>
<dbReference type="GO" id="GO:0016020">
    <property type="term" value="C:membrane"/>
    <property type="evidence" value="ECO:0007669"/>
    <property type="project" value="UniProtKB-SubCell"/>
</dbReference>
<dbReference type="Pfam" id="PF02163">
    <property type="entry name" value="Peptidase_M50"/>
    <property type="match status" value="1"/>
</dbReference>
<evidence type="ECO:0000256" key="6">
    <source>
        <dbReference type="ARBA" id="ARBA00022723"/>
    </source>
</evidence>
<evidence type="ECO:0000256" key="11">
    <source>
        <dbReference type="ARBA" id="ARBA00023136"/>
    </source>
</evidence>
<evidence type="ECO:0000256" key="7">
    <source>
        <dbReference type="ARBA" id="ARBA00022801"/>
    </source>
</evidence>
<dbReference type="EMBL" id="AP019377">
    <property type="protein sequence ID" value="BBH92540.1"/>
    <property type="molecule type" value="Genomic_DNA"/>
</dbReference>
<organism evidence="15">
    <name type="scientific">Thermogemmatispora argillosa</name>
    <dbReference type="NCBI Taxonomy" id="2045280"/>
    <lineage>
        <taxon>Bacteria</taxon>
        <taxon>Bacillati</taxon>
        <taxon>Chloroflexota</taxon>
        <taxon>Ktedonobacteria</taxon>
        <taxon>Thermogemmatisporales</taxon>
        <taxon>Thermogemmatisporaceae</taxon>
        <taxon>Thermogemmatispora</taxon>
    </lineage>
</organism>
<keyword evidence="11 13" id="KW-0472">Membrane</keyword>
<evidence type="ECO:0000256" key="1">
    <source>
        <dbReference type="ARBA" id="ARBA00001947"/>
    </source>
</evidence>
<accession>A0A455SXZ3</accession>
<evidence type="ECO:0000256" key="8">
    <source>
        <dbReference type="ARBA" id="ARBA00022833"/>
    </source>
</evidence>
<evidence type="ECO:0000256" key="5">
    <source>
        <dbReference type="ARBA" id="ARBA00022692"/>
    </source>
</evidence>
<dbReference type="GO" id="GO:0046872">
    <property type="term" value="F:metal ion binding"/>
    <property type="evidence" value="ECO:0007669"/>
    <property type="project" value="UniProtKB-KW"/>
</dbReference>
<evidence type="ECO:0000256" key="4">
    <source>
        <dbReference type="ARBA" id="ARBA00022670"/>
    </source>
</evidence>
<reference evidence="15" key="1">
    <citation type="submission" date="2018-12" db="EMBL/GenBank/DDBJ databases">
        <title>Novel natural products biosynthetic potential of the class Ktedonobacteria.</title>
        <authorList>
            <person name="Zheng Y."/>
            <person name="Saitou A."/>
            <person name="Wang C.M."/>
            <person name="Toyoda A."/>
            <person name="Minakuchi Y."/>
            <person name="Sekiguchi Y."/>
            <person name="Ueda K."/>
            <person name="Takano H."/>
            <person name="Sakai Y."/>
            <person name="Yokota A."/>
            <person name="Yabe S."/>
        </authorList>
    </citation>
    <scope>NUCLEOTIDE SEQUENCE</scope>
    <source>
        <strain evidence="15">A3-2</strain>
    </source>
</reference>
<feature type="transmembrane region" description="Helical" evidence="13">
    <location>
        <begin position="173"/>
        <end position="191"/>
    </location>
</feature>
<feature type="transmembrane region" description="Helical" evidence="13">
    <location>
        <begin position="101"/>
        <end position="121"/>
    </location>
</feature>
<protein>
    <recommendedName>
        <fullName evidence="14">Peptidase M50 domain-containing protein</fullName>
    </recommendedName>
</protein>
<feature type="domain" description="Peptidase M50" evidence="14">
    <location>
        <begin position="149"/>
        <end position="224"/>
    </location>
</feature>
<proteinExistence type="inferred from homology"/>
<evidence type="ECO:0000256" key="13">
    <source>
        <dbReference type="SAM" id="Phobius"/>
    </source>
</evidence>
<sequence>MEHDADQAHSYAPQGSRGELSVSLEGPLDYTHPDFYRLPTGTPHLDPATAQAALQPYRGPQDLARYTAVAGAGENGYAVGAPAEEKGKAPAASGIKGKKGWAGLGGSLAALVALLLKFQWLGWLLKFGWAGISALISLAFYAMLFGWAFGLGIVALLFVHELGHAIVIKAKGIPLWGMLFIPLVGAAVFMQRHPQNARDDAEIGIAGPLAGALGAALCLLIAWFHPMGVWAPLAYFGFFINLLNLIPAPMLDGGRVVGAIDRRLYVVGLLLLLAYQVWLWLDGQVSLWLLLFLIVGATRLWTQHSDNAIYPHQYYEVSPRFRVAMTVAYFGLIALLILGMSFAQSLIIPYYV</sequence>
<evidence type="ECO:0000313" key="15">
    <source>
        <dbReference type="EMBL" id="BBH92540.1"/>
    </source>
</evidence>
<dbReference type="GO" id="GO:0008237">
    <property type="term" value="F:metallopeptidase activity"/>
    <property type="evidence" value="ECO:0007669"/>
    <property type="project" value="UniProtKB-KW"/>
</dbReference>
<feature type="transmembrane region" description="Helical" evidence="13">
    <location>
        <begin position="285"/>
        <end position="302"/>
    </location>
</feature>
<keyword evidence="7" id="KW-0378">Hydrolase</keyword>
<name>A0A455SXZ3_9CHLR</name>
<keyword evidence="8" id="KW-0862">Zinc</keyword>
<feature type="transmembrane region" description="Helical" evidence="13">
    <location>
        <begin position="263"/>
        <end position="279"/>
    </location>
</feature>
<keyword evidence="6" id="KW-0479">Metal-binding</keyword>
<evidence type="ECO:0000256" key="9">
    <source>
        <dbReference type="ARBA" id="ARBA00022989"/>
    </source>
</evidence>
<dbReference type="AlphaFoldDB" id="A0A455SXZ3"/>
<comment type="cofactor">
    <cofactor evidence="1">
        <name>Zn(2+)</name>
        <dbReference type="ChEBI" id="CHEBI:29105"/>
    </cofactor>
</comment>
<evidence type="ECO:0000256" key="2">
    <source>
        <dbReference type="ARBA" id="ARBA00004141"/>
    </source>
</evidence>
<evidence type="ECO:0000259" key="14">
    <source>
        <dbReference type="Pfam" id="PF02163"/>
    </source>
</evidence>
<keyword evidence="5 13" id="KW-0812">Transmembrane</keyword>
<evidence type="ECO:0000256" key="3">
    <source>
        <dbReference type="ARBA" id="ARBA00007931"/>
    </source>
</evidence>
<keyword evidence="4" id="KW-0645">Protease</keyword>